<evidence type="ECO:0000256" key="1">
    <source>
        <dbReference type="SAM" id="Phobius"/>
    </source>
</evidence>
<sequence>MNRDQKLEKLLNEMKKRKQEYRFLFEAYVFGLIEGIIVGSDGESPEDILDDLRLVIDAYHITESEFNPVPPAELN</sequence>
<protein>
    <submittedName>
        <fullName evidence="2">Uncharacterized protein</fullName>
    </submittedName>
</protein>
<keyword evidence="1" id="KW-0812">Transmembrane</keyword>
<name>A0A1V0UQM0_9BACL</name>
<evidence type="ECO:0000313" key="2">
    <source>
        <dbReference type="EMBL" id="ARF67585.1"/>
    </source>
</evidence>
<dbReference type="EMBL" id="CP020557">
    <property type="protein sequence ID" value="ARF67585.1"/>
    <property type="molecule type" value="Genomic_DNA"/>
</dbReference>
<dbReference type="RefSeq" id="WP_083039267.1">
    <property type="nucleotide sequence ID" value="NZ_CP020557.1"/>
</dbReference>
<keyword evidence="1" id="KW-1133">Transmembrane helix</keyword>
<organism evidence="2 3">
    <name type="scientific">Paenibacillus larvae subsp. pulvifaciens</name>
    <dbReference type="NCBI Taxonomy" id="1477"/>
    <lineage>
        <taxon>Bacteria</taxon>
        <taxon>Bacillati</taxon>
        <taxon>Bacillota</taxon>
        <taxon>Bacilli</taxon>
        <taxon>Bacillales</taxon>
        <taxon>Paenibacillaceae</taxon>
        <taxon>Paenibacillus</taxon>
    </lineage>
</organism>
<feature type="transmembrane region" description="Helical" evidence="1">
    <location>
        <begin position="21"/>
        <end position="40"/>
    </location>
</feature>
<keyword evidence="1" id="KW-0472">Membrane</keyword>
<accession>A0A1V0UQM0</accession>
<reference evidence="2 3" key="1">
    <citation type="submission" date="2017-03" db="EMBL/GenBank/DDBJ databases">
        <title>Paenibacillus larvae genome sequencing.</title>
        <authorList>
            <person name="Dingman D.W."/>
        </authorList>
    </citation>
    <scope>NUCLEOTIDE SEQUENCE [LARGE SCALE GENOMIC DNA]</scope>
    <source>
        <strain evidence="2 3">SAG 10367</strain>
    </source>
</reference>
<proteinExistence type="predicted"/>
<gene>
    <name evidence="2" type="ORF">B7C51_06745</name>
</gene>
<dbReference type="Proteomes" id="UP000192727">
    <property type="component" value="Chromosome"/>
</dbReference>
<evidence type="ECO:0000313" key="3">
    <source>
        <dbReference type="Proteomes" id="UP000192727"/>
    </source>
</evidence>
<dbReference type="AlphaFoldDB" id="A0A1V0UQM0"/>